<dbReference type="SUPFAM" id="SSF53335">
    <property type="entry name" value="S-adenosyl-L-methionine-dependent methyltransferases"/>
    <property type="match status" value="1"/>
</dbReference>
<dbReference type="Proteomes" id="UP000634522">
    <property type="component" value="Unassembled WGS sequence"/>
</dbReference>
<evidence type="ECO:0000256" key="1">
    <source>
        <dbReference type="ARBA" id="ARBA00022679"/>
    </source>
</evidence>
<dbReference type="EMBL" id="WTVS01000058">
    <property type="protein sequence ID" value="NMF99932.1"/>
    <property type="molecule type" value="Genomic_DNA"/>
</dbReference>
<comment type="catalytic activity">
    <reaction evidence="6">
        <text>arsenic triglutathione + [thioredoxin]-dithiol + S-adenosyl-L-methionine + 2 H2O = methylarsonous acid + [thioredoxin]-disulfide + 3 glutathione + S-adenosyl-L-homocysteine + H(+)</text>
        <dbReference type="Rhea" id="RHEA:69460"/>
        <dbReference type="Rhea" id="RHEA-COMP:10698"/>
        <dbReference type="Rhea" id="RHEA-COMP:10700"/>
        <dbReference type="ChEBI" id="CHEBI:15377"/>
        <dbReference type="ChEBI" id="CHEBI:15378"/>
        <dbReference type="ChEBI" id="CHEBI:17826"/>
        <dbReference type="ChEBI" id="CHEBI:29950"/>
        <dbReference type="ChEBI" id="CHEBI:50058"/>
        <dbReference type="ChEBI" id="CHEBI:57856"/>
        <dbReference type="ChEBI" id="CHEBI:57925"/>
        <dbReference type="ChEBI" id="CHEBI:59789"/>
        <dbReference type="ChEBI" id="CHEBI:183640"/>
        <dbReference type="EC" id="2.1.1.137"/>
    </reaction>
</comment>
<dbReference type="GO" id="GO:0008168">
    <property type="term" value="F:methyltransferase activity"/>
    <property type="evidence" value="ECO:0007669"/>
    <property type="project" value="UniProtKB-KW"/>
</dbReference>
<protein>
    <recommendedName>
        <fullName evidence="5">Arsenite methyltransferase</fullName>
        <ecNumber evidence="4">2.1.1.137</ecNumber>
    </recommendedName>
</protein>
<comment type="catalytic activity">
    <reaction evidence="7">
        <text>arsenic triglutathione + 2 [thioredoxin]-dithiol + 2 S-adenosyl-L-methionine + H2O = dimethylarsinous acid + 2 [thioredoxin]-disulfide + 3 glutathione + 2 S-adenosyl-L-homocysteine + 2 H(+)</text>
        <dbReference type="Rhea" id="RHEA:69464"/>
        <dbReference type="Rhea" id="RHEA-COMP:10698"/>
        <dbReference type="Rhea" id="RHEA-COMP:10700"/>
        <dbReference type="ChEBI" id="CHEBI:15377"/>
        <dbReference type="ChEBI" id="CHEBI:15378"/>
        <dbReference type="ChEBI" id="CHEBI:23808"/>
        <dbReference type="ChEBI" id="CHEBI:29950"/>
        <dbReference type="ChEBI" id="CHEBI:50058"/>
        <dbReference type="ChEBI" id="CHEBI:57856"/>
        <dbReference type="ChEBI" id="CHEBI:57925"/>
        <dbReference type="ChEBI" id="CHEBI:59789"/>
        <dbReference type="ChEBI" id="CHEBI:183640"/>
        <dbReference type="EC" id="2.1.1.137"/>
    </reaction>
</comment>
<dbReference type="Pfam" id="PF13847">
    <property type="entry name" value="Methyltransf_31"/>
    <property type="match status" value="1"/>
</dbReference>
<evidence type="ECO:0000256" key="7">
    <source>
        <dbReference type="ARBA" id="ARBA00047943"/>
    </source>
</evidence>
<comment type="similarity">
    <text evidence="3">Belongs to the methyltransferase superfamily. Arsenite methyltransferase family.</text>
</comment>
<dbReference type="EC" id="2.1.1.137" evidence="4"/>
<evidence type="ECO:0000256" key="2">
    <source>
        <dbReference type="ARBA" id="ARBA00022691"/>
    </source>
</evidence>
<organism evidence="10 11">
    <name type="scientific">Aromatoleum toluolicum</name>
    <dbReference type="NCBI Taxonomy" id="90060"/>
    <lineage>
        <taxon>Bacteria</taxon>
        <taxon>Pseudomonadati</taxon>
        <taxon>Pseudomonadota</taxon>
        <taxon>Betaproteobacteria</taxon>
        <taxon>Rhodocyclales</taxon>
        <taxon>Rhodocyclaceae</taxon>
        <taxon>Aromatoleum</taxon>
    </lineage>
</organism>
<keyword evidence="2" id="KW-0949">S-adenosyl-L-methionine</keyword>
<gene>
    <name evidence="10" type="ORF">GPA27_21390</name>
</gene>
<reference evidence="10 11" key="1">
    <citation type="submission" date="2019-12" db="EMBL/GenBank/DDBJ databases">
        <title>Comparative genomics gives insights into the taxonomy of the Azoarcus-Aromatoleum group and reveals separate origins of nif in the plant-associated Azoarcus and non-plant-associated Aromatoleum sub-groups.</title>
        <authorList>
            <person name="Lafos M."/>
            <person name="Maluk M."/>
            <person name="Batista M."/>
            <person name="Junghare M."/>
            <person name="Carmona M."/>
            <person name="Faoro H."/>
            <person name="Cruz L.M."/>
            <person name="Battistoni F."/>
            <person name="De Souza E."/>
            <person name="Pedrosa F."/>
            <person name="Chen W.-M."/>
            <person name="Poole P.S."/>
            <person name="Dixon R.A."/>
            <person name="James E.K."/>
        </authorList>
    </citation>
    <scope>NUCLEOTIDE SEQUENCE [LARGE SCALE GENOMIC DNA]</scope>
    <source>
        <strain evidence="10 11">T</strain>
    </source>
</reference>
<dbReference type="InterPro" id="IPR029063">
    <property type="entry name" value="SAM-dependent_MTases_sf"/>
</dbReference>
<evidence type="ECO:0000313" key="10">
    <source>
        <dbReference type="EMBL" id="NMF99932.1"/>
    </source>
</evidence>
<comment type="caution">
    <text evidence="10">The sequence shown here is derived from an EMBL/GenBank/DDBJ whole genome shotgun (WGS) entry which is preliminary data.</text>
</comment>
<dbReference type="InterPro" id="IPR026669">
    <property type="entry name" value="Arsenite_MeTrfase-like"/>
</dbReference>
<dbReference type="Gene3D" id="3.40.50.150">
    <property type="entry name" value="Vaccinia Virus protein VP39"/>
    <property type="match status" value="1"/>
</dbReference>
<comment type="catalytic activity">
    <reaction evidence="8">
        <text>arsenic triglutathione + 3 [thioredoxin]-dithiol + 3 S-adenosyl-L-methionine = trimethylarsine + 3 [thioredoxin]-disulfide + 3 glutathione + 3 S-adenosyl-L-homocysteine + 3 H(+)</text>
        <dbReference type="Rhea" id="RHEA:69432"/>
        <dbReference type="Rhea" id="RHEA-COMP:10698"/>
        <dbReference type="Rhea" id="RHEA-COMP:10700"/>
        <dbReference type="ChEBI" id="CHEBI:15378"/>
        <dbReference type="ChEBI" id="CHEBI:27130"/>
        <dbReference type="ChEBI" id="CHEBI:29950"/>
        <dbReference type="ChEBI" id="CHEBI:50058"/>
        <dbReference type="ChEBI" id="CHEBI:57856"/>
        <dbReference type="ChEBI" id="CHEBI:57925"/>
        <dbReference type="ChEBI" id="CHEBI:59789"/>
        <dbReference type="ChEBI" id="CHEBI:183640"/>
        <dbReference type="EC" id="2.1.1.137"/>
    </reaction>
</comment>
<dbReference type="PANTHER" id="PTHR43675">
    <property type="entry name" value="ARSENITE METHYLTRANSFERASE"/>
    <property type="match status" value="1"/>
</dbReference>
<dbReference type="InterPro" id="IPR025714">
    <property type="entry name" value="Methyltranfer_dom"/>
</dbReference>
<name>A0ABX1NKS2_9RHOO</name>
<dbReference type="PANTHER" id="PTHR43675:SF8">
    <property type="entry name" value="ARSENITE METHYLTRANSFERASE"/>
    <property type="match status" value="1"/>
</dbReference>
<dbReference type="GO" id="GO:0032259">
    <property type="term" value="P:methylation"/>
    <property type="evidence" value="ECO:0007669"/>
    <property type="project" value="UniProtKB-KW"/>
</dbReference>
<dbReference type="CDD" id="cd02440">
    <property type="entry name" value="AdoMet_MTases"/>
    <property type="match status" value="1"/>
</dbReference>
<evidence type="ECO:0000313" key="11">
    <source>
        <dbReference type="Proteomes" id="UP000634522"/>
    </source>
</evidence>
<accession>A0ABX1NKS2</accession>
<evidence type="ECO:0000256" key="4">
    <source>
        <dbReference type="ARBA" id="ARBA00034521"/>
    </source>
</evidence>
<evidence type="ECO:0000256" key="5">
    <source>
        <dbReference type="ARBA" id="ARBA00034545"/>
    </source>
</evidence>
<keyword evidence="10" id="KW-0489">Methyltransferase</keyword>
<keyword evidence="1" id="KW-0808">Transferase</keyword>
<sequence>MPVQHEISAHGRPAGRLRWAPVSADRPTDALRPRVRQAYADAAARAAAVVSGKRPLTCTPHSGLGCGSPTVLAGLAPGEWVLDLGSGAGFDCLAAAVEVGRRGRVVGVDMTPEMVRLARRHARDADVPIVSFVQAEIESLPFPDASFDVVMSNCVINLCADKQRVFAEARRVLKPGGRLAVADIVALAPLPLELQDDIALHTGCIAGATGLDGLSAMLRETGFTSVEIAIGQHGRSVIDSWAPDRPIQHFIAAANITATKQLRDMSR</sequence>
<evidence type="ECO:0000259" key="9">
    <source>
        <dbReference type="Pfam" id="PF13847"/>
    </source>
</evidence>
<feature type="domain" description="Methyltransferase" evidence="9">
    <location>
        <begin position="78"/>
        <end position="221"/>
    </location>
</feature>
<evidence type="ECO:0000256" key="3">
    <source>
        <dbReference type="ARBA" id="ARBA00034487"/>
    </source>
</evidence>
<proteinExistence type="inferred from homology"/>
<evidence type="ECO:0000256" key="8">
    <source>
        <dbReference type="ARBA" id="ARBA00048428"/>
    </source>
</evidence>
<evidence type="ECO:0000256" key="6">
    <source>
        <dbReference type="ARBA" id="ARBA00047941"/>
    </source>
</evidence>
<keyword evidence="11" id="KW-1185">Reference proteome</keyword>